<dbReference type="SUPFAM" id="SSF48208">
    <property type="entry name" value="Six-hairpin glycosidases"/>
    <property type="match status" value="1"/>
</dbReference>
<protein>
    <submittedName>
        <fullName evidence="3">N-acylglucosamine 2-epimerase</fullName>
    </submittedName>
</protein>
<sequence>MSTIELEKLKTELEKELFHHVLPFWEKYSIDQQNGGYYNCLDKNGNIYDTNKYMWLHGRQVWMFSKLYNTLEKKEKWLTIATHGFEFLKKFAITENNRVYFSLNEKGEPVYMQRKIFSECFYVMAVAEYAKAIRSDELKEQSRQMFQSVLEMSQKPELINRPVYKGEPDFQNLAVPMIILNLIEEVYQHDFHLVRNMVDECIAKVKMHVVNSTVYENVLTNGELHDSSAGRLLNPGHAIEAGWFMKHWAKRLEDKDLNALSNTMITSSLDQGWDQEHGGIFYFLDAKGFSPTQLEWDRKLWWPHCEALYATLLIYAETKSQEDWKRFQMIKDYTLAHFPDHENGEWYGYLDREGKVSQHFKGGPYKGCFHVPRALFLCVELLKSLI</sequence>
<evidence type="ECO:0000256" key="2">
    <source>
        <dbReference type="ARBA" id="ARBA00023235"/>
    </source>
</evidence>
<accession>A0ABX1WZM9</accession>
<keyword evidence="2" id="KW-0413">Isomerase</keyword>
<dbReference type="InterPro" id="IPR010819">
    <property type="entry name" value="AGE/CE"/>
</dbReference>
<dbReference type="Proteomes" id="UP000732105">
    <property type="component" value="Unassembled WGS sequence"/>
</dbReference>
<evidence type="ECO:0000313" key="3">
    <source>
        <dbReference type="EMBL" id="NOU61416.1"/>
    </source>
</evidence>
<name>A0ABX1WZM9_9BACT</name>
<comment type="caution">
    <text evidence="3">The sequence shown here is derived from an EMBL/GenBank/DDBJ whole genome shotgun (WGS) entry which is preliminary data.</text>
</comment>
<dbReference type="InterPro" id="IPR008928">
    <property type="entry name" value="6-hairpin_glycosidase_sf"/>
</dbReference>
<dbReference type="RefSeq" id="WP_171596680.1">
    <property type="nucleotide sequence ID" value="NZ_RZNH01000033.1"/>
</dbReference>
<organism evidence="3 4">
    <name type="scientific">Marinifilum caeruleilacunae</name>
    <dbReference type="NCBI Taxonomy" id="2499076"/>
    <lineage>
        <taxon>Bacteria</taxon>
        <taxon>Pseudomonadati</taxon>
        <taxon>Bacteroidota</taxon>
        <taxon>Bacteroidia</taxon>
        <taxon>Marinilabiliales</taxon>
        <taxon>Marinifilaceae</taxon>
    </lineage>
</organism>
<dbReference type="Gene3D" id="1.50.10.10">
    <property type="match status" value="1"/>
</dbReference>
<evidence type="ECO:0000256" key="1">
    <source>
        <dbReference type="ARBA" id="ARBA00008558"/>
    </source>
</evidence>
<evidence type="ECO:0000313" key="4">
    <source>
        <dbReference type="Proteomes" id="UP000732105"/>
    </source>
</evidence>
<dbReference type="EMBL" id="RZNH01000033">
    <property type="protein sequence ID" value="NOU61416.1"/>
    <property type="molecule type" value="Genomic_DNA"/>
</dbReference>
<reference evidence="3 4" key="1">
    <citation type="submission" date="2018-12" db="EMBL/GenBank/DDBJ databases">
        <title>Marinifilum JC070 sp. nov., a marine bacterium isolated from Yongle Blue Hole in the South China Sea.</title>
        <authorList>
            <person name="Fu T."/>
        </authorList>
    </citation>
    <scope>NUCLEOTIDE SEQUENCE [LARGE SCALE GENOMIC DNA]</scope>
    <source>
        <strain evidence="3 4">JC070</strain>
    </source>
</reference>
<dbReference type="Pfam" id="PF07221">
    <property type="entry name" value="GlcNAc_2-epim"/>
    <property type="match status" value="1"/>
</dbReference>
<keyword evidence="4" id="KW-1185">Reference proteome</keyword>
<gene>
    <name evidence="3" type="ORF">ELS83_16530</name>
</gene>
<dbReference type="PANTHER" id="PTHR15108">
    <property type="entry name" value="N-ACYLGLUCOSAMINE-2-EPIMERASE"/>
    <property type="match status" value="1"/>
</dbReference>
<comment type="similarity">
    <text evidence="1">Belongs to the N-acylglucosamine 2-epimerase family.</text>
</comment>
<dbReference type="InterPro" id="IPR012341">
    <property type="entry name" value="6hp_glycosidase-like_sf"/>
</dbReference>
<proteinExistence type="inferred from homology"/>